<dbReference type="InterPro" id="IPR011251">
    <property type="entry name" value="Luciferase-like_dom"/>
</dbReference>
<evidence type="ECO:0000256" key="1">
    <source>
        <dbReference type="ARBA" id="ARBA00023002"/>
    </source>
</evidence>
<organism evidence="4 5">
    <name type="scientific">Gracilibacillus halotolerans</name>
    <dbReference type="NCBI Taxonomy" id="74386"/>
    <lineage>
        <taxon>Bacteria</taxon>
        <taxon>Bacillati</taxon>
        <taxon>Bacillota</taxon>
        <taxon>Bacilli</taxon>
        <taxon>Bacillales</taxon>
        <taxon>Bacillaceae</taxon>
        <taxon>Gracilibacillus</taxon>
    </lineage>
</organism>
<dbReference type="GO" id="GO:0004497">
    <property type="term" value="F:monooxygenase activity"/>
    <property type="evidence" value="ECO:0007669"/>
    <property type="project" value="UniProtKB-KW"/>
</dbReference>
<dbReference type="Gene3D" id="3.20.20.30">
    <property type="entry name" value="Luciferase-like domain"/>
    <property type="match status" value="1"/>
</dbReference>
<evidence type="ECO:0000259" key="3">
    <source>
        <dbReference type="Pfam" id="PF00296"/>
    </source>
</evidence>
<dbReference type="GO" id="GO:0016705">
    <property type="term" value="F:oxidoreductase activity, acting on paired donors, with incorporation or reduction of molecular oxygen"/>
    <property type="evidence" value="ECO:0007669"/>
    <property type="project" value="InterPro"/>
</dbReference>
<name>A0A841RGI1_9BACI</name>
<keyword evidence="2 4" id="KW-0503">Monooxygenase</keyword>
<dbReference type="GO" id="GO:0005829">
    <property type="term" value="C:cytosol"/>
    <property type="evidence" value="ECO:0007669"/>
    <property type="project" value="TreeGrafter"/>
</dbReference>
<evidence type="ECO:0000313" key="5">
    <source>
        <dbReference type="Proteomes" id="UP000572212"/>
    </source>
</evidence>
<dbReference type="Proteomes" id="UP000572212">
    <property type="component" value="Unassembled WGS sequence"/>
</dbReference>
<dbReference type="EMBL" id="JACHON010000009">
    <property type="protein sequence ID" value="MBB6513230.1"/>
    <property type="molecule type" value="Genomic_DNA"/>
</dbReference>
<dbReference type="RefSeq" id="WP_184248032.1">
    <property type="nucleotide sequence ID" value="NZ_BAAACU010000055.1"/>
</dbReference>
<dbReference type="PANTHER" id="PTHR30137:SF8">
    <property type="entry name" value="BLR5498 PROTEIN"/>
    <property type="match status" value="1"/>
</dbReference>
<keyword evidence="5" id="KW-1185">Reference proteome</keyword>
<sequence>MEFGVFSLGEQFSSNGQESQLGRIQELIHLGNYADELGIDLFGVGEHHRLDYVSSSPQLILSYIAASTKQIKLTALTSLLGTTNPVRLYEDFATLDLLSKGRAEITVGRGAFNESFHLFGYDENKYDDLFDEHLQILLKANKEEKVNWKGDVHHSLVNAEVSPRAYQSQLPVHIGVSGTKESAIRAAKKQCGLAVIMLGGTVKRYTPIIDAYNDNASSNNRFVSIAAHTFIRETEEEIENEFYPLYAKYWKHLMENGIGGPMGMARTDLEFVTSKESTLLVGTPAQVIEKIKYQQTLFNQNRMLLQVDFGGQSLMEIKKTVKLLAERVIPEIKKMGGAAHV</sequence>
<proteinExistence type="predicted"/>
<protein>
    <submittedName>
        <fullName evidence="4">Alkanesulfonate monooxygenase SsuD/methylene tetrahydromethanopterin reductase-like flavin-dependent oxidoreductase (Luciferase family)</fullName>
    </submittedName>
</protein>
<reference evidence="4 5" key="1">
    <citation type="submission" date="2020-08" db="EMBL/GenBank/DDBJ databases">
        <title>Genomic Encyclopedia of Type Strains, Phase IV (KMG-IV): sequencing the most valuable type-strain genomes for metagenomic binning, comparative biology and taxonomic classification.</title>
        <authorList>
            <person name="Goeker M."/>
        </authorList>
    </citation>
    <scope>NUCLEOTIDE SEQUENCE [LARGE SCALE GENOMIC DNA]</scope>
    <source>
        <strain evidence="4 5">DSM 11805</strain>
    </source>
</reference>
<comment type="caution">
    <text evidence="4">The sequence shown here is derived from an EMBL/GenBank/DDBJ whole genome shotgun (WGS) entry which is preliminary data.</text>
</comment>
<dbReference type="PANTHER" id="PTHR30137">
    <property type="entry name" value="LUCIFERASE-LIKE MONOOXYGENASE"/>
    <property type="match status" value="1"/>
</dbReference>
<keyword evidence="1" id="KW-0560">Oxidoreductase</keyword>
<evidence type="ECO:0000313" key="4">
    <source>
        <dbReference type="EMBL" id="MBB6513230.1"/>
    </source>
</evidence>
<dbReference type="SUPFAM" id="SSF51679">
    <property type="entry name" value="Bacterial luciferase-like"/>
    <property type="match status" value="1"/>
</dbReference>
<gene>
    <name evidence="4" type="ORF">GGQ92_002034</name>
</gene>
<dbReference type="Pfam" id="PF00296">
    <property type="entry name" value="Bac_luciferase"/>
    <property type="match status" value="1"/>
</dbReference>
<dbReference type="InterPro" id="IPR036661">
    <property type="entry name" value="Luciferase-like_sf"/>
</dbReference>
<dbReference type="InterPro" id="IPR050766">
    <property type="entry name" value="Bact_Lucif_Oxidored"/>
</dbReference>
<dbReference type="AlphaFoldDB" id="A0A841RGI1"/>
<evidence type="ECO:0000256" key="2">
    <source>
        <dbReference type="ARBA" id="ARBA00023033"/>
    </source>
</evidence>
<accession>A0A841RGI1</accession>
<feature type="domain" description="Luciferase-like" evidence="3">
    <location>
        <begin position="1"/>
        <end position="297"/>
    </location>
</feature>